<name>A0A7Z2GNJ7_9BURK</name>
<dbReference type="EMBL" id="CP046915">
    <property type="protein sequence ID" value="QGZ65008.1"/>
    <property type="molecule type" value="Genomic_DNA"/>
</dbReference>
<accession>A0A7Z2GNJ7</accession>
<evidence type="ECO:0000313" key="3">
    <source>
        <dbReference type="Proteomes" id="UP000433577"/>
    </source>
</evidence>
<dbReference type="OrthoDB" id="9033662at2"/>
<feature type="domain" description="ChsH2 rubredoxin-like zinc ribbon" evidence="1">
    <location>
        <begin position="8"/>
        <end position="31"/>
    </location>
</feature>
<dbReference type="RefSeq" id="WP_158955000.1">
    <property type="nucleotide sequence ID" value="NZ_CP046915.1"/>
</dbReference>
<proteinExistence type="predicted"/>
<protein>
    <submittedName>
        <fullName evidence="2">Rubredoxin</fullName>
    </submittedName>
</protein>
<keyword evidence="3" id="KW-1185">Reference proteome</keyword>
<dbReference type="PANTHER" id="PTHR34075:SF5">
    <property type="entry name" value="BLR3430 PROTEIN"/>
    <property type="match status" value="1"/>
</dbReference>
<organism evidence="2 3">
    <name type="scientific">Paraburkholderia acidisoli</name>
    <dbReference type="NCBI Taxonomy" id="2571748"/>
    <lineage>
        <taxon>Bacteria</taxon>
        <taxon>Pseudomonadati</taxon>
        <taxon>Pseudomonadota</taxon>
        <taxon>Betaproteobacteria</taxon>
        <taxon>Burkholderiales</taxon>
        <taxon>Burkholderiaceae</taxon>
        <taxon>Paraburkholderia</taxon>
    </lineage>
</organism>
<reference evidence="2 3" key="1">
    <citation type="submission" date="2019-12" db="EMBL/GenBank/DDBJ databases">
        <title>Paraburkholderia acidiphila 7Q-K02 sp. nov and Paraburkholderia acidisoli DHF22 sp. nov., two strains isolated from forest soil.</title>
        <authorList>
            <person name="Gao Z."/>
            <person name="Qiu L."/>
        </authorList>
    </citation>
    <scope>NUCLEOTIDE SEQUENCE [LARGE SCALE GENOMIC DNA]</scope>
    <source>
        <strain evidence="2 3">DHF22</strain>
    </source>
</reference>
<dbReference type="PANTHER" id="PTHR34075">
    <property type="entry name" value="BLR3430 PROTEIN"/>
    <property type="match status" value="1"/>
</dbReference>
<dbReference type="InterPro" id="IPR012340">
    <property type="entry name" value="NA-bd_OB-fold"/>
</dbReference>
<evidence type="ECO:0000313" key="2">
    <source>
        <dbReference type="EMBL" id="QGZ65008.1"/>
    </source>
</evidence>
<dbReference type="SUPFAM" id="SSF50249">
    <property type="entry name" value="Nucleic acid-binding proteins"/>
    <property type="match status" value="1"/>
</dbReference>
<sequence>MSPLEVFRCNACGTTLFPARYFCPSCGGAQFTALAATRGTVVAATAVLHRVGAQASGDLHLASVATDLGPTVIARLDTAIAAGATVALEVDETQRILAHPL</sequence>
<gene>
    <name evidence="2" type="ORF">FAZ98_24765</name>
</gene>
<dbReference type="Pfam" id="PF12172">
    <property type="entry name" value="zf-ChsH2"/>
    <property type="match status" value="1"/>
</dbReference>
<dbReference type="Proteomes" id="UP000433577">
    <property type="component" value="Chromosome 3"/>
</dbReference>
<dbReference type="AlphaFoldDB" id="A0A7Z2GNJ7"/>
<dbReference type="InterPro" id="IPR022002">
    <property type="entry name" value="ChsH2_Znr"/>
</dbReference>
<dbReference type="InterPro" id="IPR052513">
    <property type="entry name" value="Thioester_dehydratase-like"/>
</dbReference>
<evidence type="ECO:0000259" key="1">
    <source>
        <dbReference type="Pfam" id="PF12172"/>
    </source>
</evidence>
<dbReference type="KEGG" id="pacs:FAZ98_24765"/>